<accession>A0A0K8PG30</accession>
<dbReference type="InterPro" id="IPR050707">
    <property type="entry name" value="HTH_MetabolicPath_Reg"/>
</dbReference>
<dbReference type="PANTHER" id="PTHR30136:SF24">
    <property type="entry name" value="HTH-TYPE TRANSCRIPTIONAL REPRESSOR ALLR"/>
    <property type="match status" value="1"/>
</dbReference>
<dbReference type="Gene3D" id="3.30.450.40">
    <property type="match status" value="1"/>
</dbReference>
<dbReference type="AlphaFoldDB" id="A0A0K8PG30"/>
<dbReference type="SUPFAM" id="SSF55781">
    <property type="entry name" value="GAF domain-like"/>
    <property type="match status" value="1"/>
</dbReference>
<name>A0A0K8PG30_STRAJ</name>
<dbReference type="GO" id="GO:0003700">
    <property type="term" value="F:DNA-binding transcription factor activity"/>
    <property type="evidence" value="ECO:0007669"/>
    <property type="project" value="TreeGrafter"/>
</dbReference>
<dbReference type="EMBL" id="DF968212">
    <property type="protein sequence ID" value="GAP46349.1"/>
    <property type="molecule type" value="Genomic_DNA"/>
</dbReference>
<dbReference type="GO" id="GO:0045892">
    <property type="term" value="P:negative regulation of DNA-templated transcription"/>
    <property type="evidence" value="ECO:0007669"/>
    <property type="project" value="TreeGrafter"/>
</dbReference>
<dbReference type="Proteomes" id="UP000053859">
    <property type="component" value="Unassembled WGS sequence"/>
</dbReference>
<dbReference type="PATRIC" id="fig|146537.3.peg.1144"/>
<dbReference type="InterPro" id="IPR029016">
    <property type="entry name" value="GAF-like_dom_sf"/>
</dbReference>
<sequence>MRRQQPVHVELDELPLTEWPSPALTENTHTDRTALRTDLARVRERGYSIDLEETVPGITGFGFALRYSTPAVDAIICSVPVARLAPEHEARILSVMRDIRARIESRLPPVPGAPDWR</sequence>
<keyword evidence="3" id="KW-1185">Reference proteome</keyword>
<feature type="domain" description="IclR-ED" evidence="1">
    <location>
        <begin position="1"/>
        <end position="109"/>
    </location>
</feature>
<dbReference type="PANTHER" id="PTHR30136">
    <property type="entry name" value="HELIX-TURN-HELIX TRANSCRIPTIONAL REGULATOR, ICLR FAMILY"/>
    <property type="match status" value="1"/>
</dbReference>
<dbReference type="GO" id="GO:0003677">
    <property type="term" value="F:DNA binding"/>
    <property type="evidence" value="ECO:0007669"/>
    <property type="project" value="TreeGrafter"/>
</dbReference>
<dbReference type="InterPro" id="IPR014757">
    <property type="entry name" value="Tscrpt_reg_IclR_C"/>
</dbReference>
<evidence type="ECO:0000313" key="3">
    <source>
        <dbReference type="Proteomes" id="UP000053859"/>
    </source>
</evidence>
<dbReference type="Pfam" id="PF01614">
    <property type="entry name" value="IclR_C"/>
    <property type="match status" value="1"/>
</dbReference>
<proteinExistence type="predicted"/>
<organism evidence="2 3">
    <name type="scientific">Streptomyces azureus</name>
    <dbReference type="NCBI Taxonomy" id="146537"/>
    <lineage>
        <taxon>Bacteria</taxon>
        <taxon>Bacillati</taxon>
        <taxon>Actinomycetota</taxon>
        <taxon>Actinomycetes</taxon>
        <taxon>Kitasatosporales</taxon>
        <taxon>Streptomycetaceae</taxon>
        <taxon>Streptomyces</taxon>
    </lineage>
</organism>
<reference evidence="2" key="1">
    <citation type="journal article" date="2015" name="Genome Announc.">
        <title>Draft Genome Sequence of Thiostrepton-Producing Streptomyces azureus ATCC 14921.</title>
        <authorList>
            <person name="Sakihara K."/>
            <person name="Maeda J."/>
            <person name="Tashiro K."/>
            <person name="Fujino Y."/>
            <person name="Kuhara S."/>
            <person name="Ohshima T."/>
            <person name="Ogata S."/>
            <person name="Doi K."/>
        </authorList>
    </citation>
    <scope>NUCLEOTIDE SEQUENCE [LARGE SCALE GENOMIC DNA]</scope>
    <source>
        <strain evidence="2">ATCC14921</strain>
    </source>
</reference>
<dbReference type="PROSITE" id="PS51078">
    <property type="entry name" value="ICLR_ED"/>
    <property type="match status" value="1"/>
</dbReference>
<evidence type="ECO:0000313" key="2">
    <source>
        <dbReference type="EMBL" id="GAP46349.1"/>
    </source>
</evidence>
<gene>
    <name evidence="2" type="ORF">SAZU_1087</name>
</gene>
<protein>
    <submittedName>
        <fullName evidence="2">IclR-family transcriptional regulator</fullName>
    </submittedName>
</protein>
<evidence type="ECO:0000259" key="1">
    <source>
        <dbReference type="PROSITE" id="PS51078"/>
    </source>
</evidence>